<sequence length="288" mass="31660">MVKQSIGFSNDLEKHQNYPGLYEIPKDLTELVSLVRGSIRSPLIRQQSPVQHSTRRAQVIAIGSAGSGVGCTTVAINIAMELSVLEKSTLLIDANFRAPSIAVLLSLRNLLTDEGWRSVAPQLSISEITQLRSNSIDELMARAIDEFDQIIIDLGSISGLSNRLTDQRWTSKMTTWSCDNADELLIISKPDLLGAHRLDQVLILLEKTAMRAKLGFLLNMKSQGKKGDGEEARFLSSITPLRPGSMRVLARDGRSVQASEEARSTLIEANERSPLRKSLAKIASELAR</sequence>
<dbReference type="AlphaFoldDB" id="A0A6J7PT39"/>
<dbReference type="GO" id="GO:0005829">
    <property type="term" value="C:cytosol"/>
    <property type="evidence" value="ECO:0007669"/>
    <property type="project" value="TreeGrafter"/>
</dbReference>
<dbReference type="EMBL" id="CAFBPH010000044">
    <property type="protein sequence ID" value="CAB5008680.1"/>
    <property type="molecule type" value="Genomic_DNA"/>
</dbReference>
<dbReference type="PANTHER" id="PTHR43384:SF13">
    <property type="entry name" value="SLR0110 PROTEIN"/>
    <property type="match status" value="1"/>
</dbReference>
<proteinExistence type="predicted"/>
<organism evidence="3">
    <name type="scientific">freshwater metagenome</name>
    <dbReference type="NCBI Taxonomy" id="449393"/>
    <lineage>
        <taxon>unclassified sequences</taxon>
        <taxon>metagenomes</taxon>
        <taxon>ecological metagenomes</taxon>
    </lineage>
</organism>
<dbReference type="GO" id="GO:0005524">
    <property type="term" value="F:ATP binding"/>
    <property type="evidence" value="ECO:0007669"/>
    <property type="project" value="UniProtKB-KW"/>
</dbReference>
<dbReference type="GO" id="GO:0051782">
    <property type="term" value="P:negative regulation of cell division"/>
    <property type="evidence" value="ECO:0007669"/>
    <property type="project" value="TreeGrafter"/>
</dbReference>
<protein>
    <submittedName>
        <fullName evidence="3">Unannotated protein</fullName>
    </submittedName>
</protein>
<gene>
    <name evidence="3" type="ORF">UFOPK4087_00333</name>
</gene>
<dbReference type="SUPFAM" id="SSF52540">
    <property type="entry name" value="P-loop containing nucleoside triphosphate hydrolases"/>
    <property type="match status" value="1"/>
</dbReference>
<evidence type="ECO:0000256" key="2">
    <source>
        <dbReference type="ARBA" id="ARBA00022840"/>
    </source>
</evidence>
<dbReference type="Gene3D" id="3.40.50.300">
    <property type="entry name" value="P-loop containing nucleotide triphosphate hydrolases"/>
    <property type="match status" value="1"/>
</dbReference>
<dbReference type="InterPro" id="IPR050625">
    <property type="entry name" value="ParA/MinD_ATPase"/>
</dbReference>
<evidence type="ECO:0000313" key="3">
    <source>
        <dbReference type="EMBL" id="CAB5008680.1"/>
    </source>
</evidence>
<evidence type="ECO:0000256" key="1">
    <source>
        <dbReference type="ARBA" id="ARBA00022741"/>
    </source>
</evidence>
<name>A0A6J7PT39_9ZZZZ</name>
<reference evidence="3" key="1">
    <citation type="submission" date="2020-05" db="EMBL/GenBank/DDBJ databases">
        <authorList>
            <person name="Chiriac C."/>
            <person name="Salcher M."/>
            <person name="Ghai R."/>
            <person name="Kavagutti S V."/>
        </authorList>
    </citation>
    <scope>NUCLEOTIDE SEQUENCE</scope>
</reference>
<keyword evidence="2" id="KW-0067">ATP-binding</keyword>
<dbReference type="PANTHER" id="PTHR43384">
    <property type="entry name" value="SEPTUM SITE-DETERMINING PROTEIN MIND HOMOLOG, CHLOROPLASTIC-RELATED"/>
    <property type="match status" value="1"/>
</dbReference>
<dbReference type="InterPro" id="IPR027417">
    <property type="entry name" value="P-loop_NTPase"/>
</dbReference>
<dbReference type="Pfam" id="PF10609">
    <property type="entry name" value="ParA"/>
    <property type="match status" value="1"/>
</dbReference>
<dbReference type="InterPro" id="IPR033756">
    <property type="entry name" value="YlxH/NBP35"/>
</dbReference>
<accession>A0A6J7PT39</accession>
<dbReference type="GO" id="GO:0009898">
    <property type="term" value="C:cytoplasmic side of plasma membrane"/>
    <property type="evidence" value="ECO:0007669"/>
    <property type="project" value="TreeGrafter"/>
</dbReference>
<keyword evidence="1" id="KW-0547">Nucleotide-binding</keyword>
<dbReference type="GO" id="GO:0016887">
    <property type="term" value="F:ATP hydrolysis activity"/>
    <property type="evidence" value="ECO:0007669"/>
    <property type="project" value="TreeGrafter"/>
</dbReference>